<protein>
    <submittedName>
        <fullName evidence="1">Uncharacterized protein</fullName>
    </submittedName>
</protein>
<evidence type="ECO:0000313" key="2">
    <source>
        <dbReference type="Proteomes" id="UP000683000"/>
    </source>
</evidence>
<gene>
    <name evidence="1" type="ORF">JVT61DRAFT_768</name>
</gene>
<reference evidence="1" key="1">
    <citation type="submission" date="2021-03" db="EMBL/GenBank/DDBJ databases">
        <title>Evolutionary innovations through gain and loss of genes in the ectomycorrhizal Boletales.</title>
        <authorList>
            <person name="Wu G."/>
            <person name="Miyauchi S."/>
            <person name="Morin E."/>
            <person name="Yang Z.-L."/>
            <person name="Xu J."/>
            <person name="Martin F.M."/>
        </authorList>
    </citation>
    <scope>NUCLEOTIDE SEQUENCE</scope>
    <source>
        <strain evidence="1">BR01</strain>
    </source>
</reference>
<sequence>MWFCAYSGHPSAEPVTNSRLSLCHFHPLTLPTSRLFHPHPPHLCLPHPPLAYLPLPSSGPQGLTSALPTCPSSILGHSHLPTSGHHPAFLTFELLVPFPLPTSGPFLWPSYLFPLLAFFPVGTIYHSSLPTSGILPSPLVPPWPILPLALFLLLPLRPSVPVTFCLALTRTSQTLDEIQMQEQTTAEGWIAHALSLVVP</sequence>
<keyword evidence="2" id="KW-1185">Reference proteome</keyword>
<name>A0A8I2Z1M4_9AGAM</name>
<dbReference type="EMBL" id="JAGFBS010000001">
    <property type="protein sequence ID" value="KAG6382125.1"/>
    <property type="molecule type" value="Genomic_DNA"/>
</dbReference>
<dbReference type="AlphaFoldDB" id="A0A8I2Z1M4"/>
<comment type="caution">
    <text evidence="1">The sequence shown here is derived from an EMBL/GenBank/DDBJ whole genome shotgun (WGS) entry which is preliminary data.</text>
</comment>
<organism evidence="1 2">
    <name type="scientific">Boletus reticuloceps</name>
    <dbReference type="NCBI Taxonomy" id="495285"/>
    <lineage>
        <taxon>Eukaryota</taxon>
        <taxon>Fungi</taxon>
        <taxon>Dikarya</taxon>
        <taxon>Basidiomycota</taxon>
        <taxon>Agaricomycotina</taxon>
        <taxon>Agaricomycetes</taxon>
        <taxon>Agaricomycetidae</taxon>
        <taxon>Boletales</taxon>
        <taxon>Boletineae</taxon>
        <taxon>Boletaceae</taxon>
        <taxon>Boletoideae</taxon>
        <taxon>Boletus</taxon>
    </lineage>
</organism>
<dbReference type="OrthoDB" id="10645799at2759"/>
<accession>A0A8I2Z1M4</accession>
<proteinExistence type="predicted"/>
<dbReference type="Proteomes" id="UP000683000">
    <property type="component" value="Unassembled WGS sequence"/>
</dbReference>
<evidence type="ECO:0000313" key="1">
    <source>
        <dbReference type="EMBL" id="KAG6382125.1"/>
    </source>
</evidence>